<proteinExistence type="predicted"/>
<dbReference type="PANTHER" id="PTHR43433:SF5">
    <property type="entry name" value="AB HYDROLASE-1 DOMAIN-CONTAINING PROTEIN"/>
    <property type="match status" value="1"/>
</dbReference>
<dbReference type="InterPro" id="IPR050471">
    <property type="entry name" value="AB_hydrolase"/>
</dbReference>
<gene>
    <name evidence="2" type="ORF">SYV04_24395</name>
</gene>
<accession>A0ABU5HBV2</accession>
<evidence type="ECO:0000259" key="1">
    <source>
        <dbReference type="Pfam" id="PF00561"/>
    </source>
</evidence>
<dbReference type="EMBL" id="JAXIVS010000008">
    <property type="protein sequence ID" value="MDY7229555.1"/>
    <property type="molecule type" value="Genomic_DNA"/>
</dbReference>
<organism evidence="2 3">
    <name type="scientific">Hyalangium rubrum</name>
    <dbReference type="NCBI Taxonomy" id="3103134"/>
    <lineage>
        <taxon>Bacteria</taxon>
        <taxon>Pseudomonadati</taxon>
        <taxon>Myxococcota</taxon>
        <taxon>Myxococcia</taxon>
        <taxon>Myxococcales</taxon>
        <taxon>Cystobacterineae</taxon>
        <taxon>Archangiaceae</taxon>
        <taxon>Hyalangium</taxon>
    </lineage>
</organism>
<dbReference type="PRINTS" id="PR00111">
    <property type="entry name" value="ABHYDROLASE"/>
</dbReference>
<evidence type="ECO:0000313" key="3">
    <source>
        <dbReference type="Proteomes" id="UP001291309"/>
    </source>
</evidence>
<protein>
    <submittedName>
        <fullName evidence="2">Alpha/beta fold hydrolase</fullName>
    </submittedName>
</protein>
<reference evidence="2 3" key="1">
    <citation type="submission" date="2023-12" db="EMBL/GenBank/DDBJ databases">
        <title>the genome sequence of Hyalangium sp. s54d21.</title>
        <authorList>
            <person name="Zhang X."/>
        </authorList>
    </citation>
    <scope>NUCLEOTIDE SEQUENCE [LARGE SCALE GENOMIC DNA]</scope>
    <source>
        <strain evidence="3">s54d21</strain>
    </source>
</reference>
<keyword evidence="3" id="KW-1185">Reference proteome</keyword>
<feature type="domain" description="AB hydrolase-1" evidence="1">
    <location>
        <begin position="20"/>
        <end position="244"/>
    </location>
</feature>
<dbReference type="InterPro" id="IPR000073">
    <property type="entry name" value="AB_hydrolase_1"/>
</dbReference>
<dbReference type="PANTHER" id="PTHR43433">
    <property type="entry name" value="HYDROLASE, ALPHA/BETA FOLD FAMILY PROTEIN"/>
    <property type="match status" value="1"/>
</dbReference>
<dbReference type="GO" id="GO:0016787">
    <property type="term" value="F:hydrolase activity"/>
    <property type="evidence" value="ECO:0007669"/>
    <property type="project" value="UniProtKB-KW"/>
</dbReference>
<name>A0ABU5HBV2_9BACT</name>
<dbReference type="InterPro" id="IPR029058">
    <property type="entry name" value="AB_hydrolase_fold"/>
</dbReference>
<evidence type="ECO:0000313" key="2">
    <source>
        <dbReference type="EMBL" id="MDY7229555.1"/>
    </source>
</evidence>
<dbReference type="Gene3D" id="3.40.50.1820">
    <property type="entry name" value="alpha/beta hydrolase"/>
    <property type="match status" value="1"/>
</dbReference>
<comment type="caution">
    <text evidence="2">The sequence shown here is derived from an EMBL/GenBank/DDBJ whole genome shotgun (WGS) entry which is preliminary data.</text>
</comment>
<dbReference type="Pfam" id="PF00561">
    <property type="entry name" value="Abhydrolase_1"/>
    <property type="match status" value="1"/>
</dbReference>
<dbReference type="Proteomes" id="UP001291309">
    <property type="component" value="Unassembled WGS sequence"/>
</dbReference>
<sequence length="271" mass="30361">MPYAPIEEGTLYYEEYGSGPPLLLVSGLGGTSAYWRPQLEAYSKRYRVILHDHRGCGRSTRSEISYSVDQMSRDVLALMDHLRLERVHLLGHSTGGAIGQTIAVTAPERLRSLVLYASWGRTDEFFRRAMESRKALLERSGPEAFIRATPLFLFPPWWIHRFPERVAALDQVSREGFSGVAITASRCQAIIDFDRLAELGRIQAPTLVLCAQDDFLTPLYLSEELARHIPGARLVALARGAHAASQVEPEPFDQAVLGFLEEAEARYQETS</sequence>
<dbReference type="RefSeq" id="WP_321548276.1">
    <property type="nucleotide sequence ID" value="NZ_JAXIVS010000008.1"/>
</dbReference>
<keyword evidence="2" id="KW-0378">Hydrolase</keyword>
<dbReference type="SUPFAM" id="SSF53474">
    <property type="entry name" value="alpha/beta-Hydrolases"/>
    <property type="match status" value="1"/>
</dbReference>